<feature type="domain" description="AAA+ ATPase" evidence="3">
    <location>
        <begin position="265"/>
        <end position="386"/>
    </location>
</feature>
<gene>
    <name evidence="6" type="ORF">SAMN05421812_10171</name>
</gene>
<dbReference type="Gene3D" id="3.40.50.300">
    <property type="entry name" value="P-loop containing nucleotide triphosphate hydrolases"/>
    <property type="match status" value="1"/>
</dbReference>
<dbReference type="OrthoDB" id="33864at2"/>
<dbReference type="InterPro" id="IPR016032">
    <property type="entry name" value="Sig_transdc_resp-reg_C-effctor"/>
</dbReference>
<dbReference type="Gene3D" id="1.25.40.10">
    <property type="entry name" value="Tetratricopeptide repeat domain"/>
    <property type="match status" value="1"/>
</dbReference>
<evidence type="ECO:0000259" key="5">
    <source>
        <dbReference type="SMART" id="SM01043"/>
    </source>
</evidence>
<dbReference type="InterPro" id="IPR027417">
    <property type="entry name" value="P-loop_NTPase"/>
</dbReference>
<dbReference type="InterPro" id="IPR005158">
    <property type="entry name" value="BTAD"/>
</dbReference>
<dbReference type="SUPFAM" id="SSF46894">
    <property type="entry name" value="C-terminal effector domain of the bipartite response regulators"/>
    <property type="match status" value="1"/>
</dbReference>
<dbReference type="InterPro" id="IPR001867">
    <property type="entry name" value="OmpR/PhoB-type_DNA-bd"/>
</dbReference>
<accession>A0A239FT43</accession>
<dbReference type="Gene3D" id="1.10.10.10">
    <property type="entry name" value="Winged helix-like DNA-binding domain superfamily/Winged helix DNA-binding domain"/>
    <property type="match status" value="1"/>
</dbReference>
<protein>
    <submittedName>
        <fullName evidence="6">Predicted ATPase</fullName>
    </submittedName>
</protein>
<name>A0A239FT43_9ACTN</name>
<organism evidence="6 7">
    <name type="scientific">Asanoa hainanensis</name>
    <dbReference type="NCBI Taxonomy" id="560556"/>
    <lineage>
        <taxon>Bacteria</taxon>
        <taxon>Bacillati</taxon>
        <taxon>Actinomycetota</taxon>
        <taxon>Actinomycetes</taxon>
        <taxon>Micromonosporales</taxon>
        <taxon>Micromonosporaceae</taxon>
        <taxon>Asanoa</taxon>
    </lineage>
</organism>
<evidence type="ECO:0000313" key="6">
    <source>
        <dbReference type="EMBL" id="SNS60177.1"/>
    </source>
</evidence>
<dbReference type="SUPFAM" id="SSF52540">
    <property type="entry name" value="P-loop containing nucleoside triphosphate hydrolases"/>
    <property type="match status" value="1"/>
</dbReference>
<dbReference type="SUPFAM" id="SSF48452">
    <property type="entry name" value="TPR-like"/>
    <property type="match status" value="1"/>
</dbReference>
<evidence type="ECO:0000256" key="1">
    <source>
        <dbReference type="ARBA" id="ARBA00005820"/>
    </source>
</evidence>
<proteinExistence type="inferred from homology"/>
<dbReference type="Pfam" id="PF03704">
    <property type="entry name" value="BTAD"/>
    <property type="match status" value="1"/>
</dbReference>
<dbReference type="InterPro" id="IPR011990">
    <property type="entry name" value="TPR-like_helical_dom_sf"/>
</dbReference>
<dbReference type="InterPro" id="IPR036388">
    <property type="entry name" value="WH-like_DNA-bd_sf"/>
</dbReference>
<dbReference type="PANTHER" id="PTHR47691">
    <property type="entry name" value="REGULATOR-RELATED"/>
    <property type="match status" value="1"/>
</dbReference>
<evidence type="ECO:0000259" key="3">
    <source>
        <dbReference type="SMART" id="SM00382"/>
    </source>
</evidence>
<comment type="similarity">
    <text evidence="1">Belongs to the AfsR/DnrI/RedD regulatory family.</text>
</comment>
<sequence>MTVELVLLPRVAYRGQEITGSGPGGLLALLADAPSTGASTNRLVADLWPEKRPDHPAKALQVLVSRLRARLGPELIASTATGYRLTLGPDQVDASAVRLFAESSGRSARAGDHASALASAEAGIALCAGVTADPGEDPLAALRAARVPVLDALVRARALALARLGRPAEAVEPLREVAAAHPRDEEVLAELLRCEAVPEALARYDSYRRALRDELGTDPGPALREVYQGLLASDAPAVRHGVSEEPNPMLGRDKDIAAVADLLRRSRVVSIVGPGGLGKTRLANAVARQAEQRTVHVVGLAGVATDADVAAEVGSAVGARPAHAILDALGPGAALLVLDNCEHVVDGVAELVRALVSTSRDVRVLTTSRAPLRLAAESVYPLPSLDLPTMVELFGQRARATRPDADLPPAVVAELCTRLDGLPLAVELAAARVRVMSVTEIARRLDDRFELLRGGTRDTPDRHRTLHAVIDWSWHLLAPEAQAAMRTLSVFPGGFTAAAARHVLGSDAVLEQLVDQSLLRLTEGATGTRFRMLETVREFSAARRDEAGESAAAIGRFLRWAGDADVWWAPGALGLPDVDNVRGEQDNLLQALRYGLDRQDGAAVTATAAWLGGLWVTESNFTRLIALARDTSWLLSHFRPGPDLVEATRMAAVLNAMIGFVMPDASPLRALAVLRRLPIAPPDNLIRAIDVALRARDNAALDALASSDSPLLAAMANYVLSYRWEQVNEPALAVAAARRMLACLQADDMELIRALAHSRVGELCLMVEPGEAAYEHIATALETAERLGWSTKTRGRWALVQANLQRGAWDKAERGLLEAREDRGDDPVDAARFELCARAQIQLGRGDVDGGLRLWRQAARPVDPATLGTEFGLWPFEVEAAAVLLHARHGRLDEVQDIVDALPEMLSGLLPTAPPTMFPVCGTLLLAMAVSTSGPRAARLVALASRFGVFRGTQPDLTPELVESLGRQADAPAYAEAVSSYAGLSISDLKTETLAQVTGSRRNSSRAQP</sequence>
<dbReference type="EMBL" id="FZPH01000001">
    <property type="protein sequence ID" value="SNS60177.1"/>
    <property type="molecule type" value="Genomic_DNA"/>
</dbReference>
<dbReference type="AlphaFoldDB" id="A0A239FT43"/>
<dbReference type="GO" id="GO:0006355">
    <property type="term" value="P:regulation of DNA-templated transcription"/>
    <property type="evidence" value="ECO:0007669"/>
    <property type="project" value="InterPro"/>
</dbReference>
<dbReference type="GO" id="GO:0000160">
    <property type="term" value="P:phosphorelay signal transduction system"/>
    <property type="evidence" value="ECO:0007669"/>
    <property type="project" value="InterPro"/>
</dbReference>
<feature type="domain" description="Bacterial transcriptional activator" evidence="5">
    <location>
        <begin position="92"/>
        <end position="231"/>
    </location>
</feature>
<reference evidence="6 7" key="1">
    <citation type="submission" date="2017-06" db="EMBL/GenBank/DDBJ databases">
        <authorList>
            <person name="Kim H.J."/>
            <person name="Triplett B.A."/>
        </authorList>
    </citation>
    <scope>NUCLEOTIDE SEQUENCE [LARGE SCALE GENOMIC DNA]</scope>
    <source>
        <strain evidence="6 7">CGMCC 4.5593</strain>
    </source>
</reference>
<feature type="domain" description="OmpR/PhoB-type" evidence="4">
    <location>
        <begin position="15"/>
        <end position="85"/>
    </location>
</feature>
<keyword evidence="7" id="KW-1185">Reference proteome</keyword>
<evidence type="ECO:0000313" key="7">
    <source>
        <dbReference type="Proteomes" id="UP000198362"/>
    </source>
</evidence>
<dbReference type="Proteomes" id="UP000198362">
    <property type="component" value="Unassembled WGS sequence"/>
</dbReference>
<dbReference type="SMART" id="SM01043">
    <property type="entry name" value="BTAD"/>
    <property type="match status" value="1"/>
</dbReference>
<dbReference type="PANTHER" id="PTHR47691:SF3">
    <property type="entry name" value="HTH-TYPE TRANSCRIPTIONAL REGULATOR RV0890C-RELATED"/>
    <property type="match status" value="1"/>
</dbReference>
<dbReference type="GO" id="GO:0003677">
    <property type="term" value="F:DNA binding"/>
    <property type="evidence" value="ECO:0007669"/>
    <property type="project" value="UniProtKB-KW"/>
</dbReference>
<evidence type="ECO:0000259" key="4">
    <source>
        <dbReference type="SMART" id="SM00862"/>
    </source>
</evidence>
<dbReference type="SMART" id="SM00382">
    <property type="entry name" value="AAA"/>
    <property type="match status" value="1"/>
</dbReference>
<dbReference type="RefSeq" id="WP_089243401.1">
    <property type="nucleotide sequence ID" value="NZ_FZPH01000001.1"/>
</dbReference>
<dbReference type="InterPro" id="IPR003593">
    <property type="entry name" value="AAA+_ATPase"/>
</dbReference>
<dbReference type="PRINTS" id="PR00364">
    <property type="entry name" value="DISEASERSIST"/>
</dbReference>
<dbReference type="SMART" id="SM00862">
    <property type="entry name" value="Trans_reg_C"/>
    <property type="match status" value="1"/>
</dbReference>
<evidence type="ECO:0000256" key="2">
    <source>
        <dbReference type="ARBA" id="ARBA00023125"/>
    </source>
</evidence>
<keyword evidence="2" id="KW-0238">DNA-binding</keyword>